<dbReference type="InterPro" id="IPR036509">
    <property type="entry name" value="Met_Sox_Rdtase_MsrA_sf"/>
</dbReference>
<dbReference type="NCBIfam" id="TIGR00401">
    <property type="entry name" value="msrA"/>
    <property type="match status" value="1"/>
</dbReference>
<dbReference type="RefSeq" id="WP_261919530.1">
    <property type="nucleotide sequence ID" value="NZ_CP022011.1"/>
</dbReference>
<evidence type="ECO:0000256" key="1">
    <source>
        <dbReference type="ARBA" id="ARBA00023002"/>
    </source>
</evidence>
<dbReference type="PANTHER" id="PTHR43774">
    <property type="entry name" value="PEPTIDE METHIONINE SULFOXIDE REDUCTASE"/>
    <property type="match status" value="1"/>
</dbReference>
<comment type="catalytic activity">
    <reaction evidence="3 4">
        <text>[thioredoxin]-disulfide + L-methionine + H2O = L-methionine (S)-S-oxide + [thioredoxin]-dithiol</text>
        <dbReference type="Rhea" id="RHEA:19993"/>
        <dbReference type="Rhea" id="RHEA-COMP:10698"/>
        <dbReference type="Rhea" id="RHEA-COMP:10700"/>
        <dbReference type="ChEBI" id="CHEBI:15377"/>
        <dbReference type="ChEBI" id="CHEBI:29950"/>
        <dbReference type="ChEBI" id="CHEBI:50058"/>
        <dbReference type="ChEBI" id="CHEBI:57844"/>
        <dbReference type="ChEBI" id="CHEBI:58772"/>
        <dbReference type="EC" id="1.8.4.11"/>
    </reaction>
</comment>
<comment type="catalytic activity">
    <reaction evidence="2 4">
        <text>L-methionyl-[protein] + [thioredoxin]-disulfide + H2O = L-methionyl-(S)-S-oxide-[protein] + [thioredoxin]-dithiol</text>
        <dbReference type="Rhea" id="RHEA:14217"/>
        <dbReference type="Rhea" id="RHEA-COMP:10698"/>
        <dbReference type="Rhea" id="RHEA-COMP:10700"/>
        <dbReference type="Rhea" id="RHEA-COMP:12313"/>
        <dbReference type="Rhea" id="RHEA-COMP:12315"/>
        <dbReference type="ChEBI" id="CHEBI:15377"/>
        <dbReference type="ChEBI" id="CHEBI:16044"/>
        <dbReference type="ChEBI" id="CHEBI:29950"/>
        <dbReference type="ChEBI" id="CHEBI:44120"/>
        <dbReference type="ChEBI" id="CHEBI:50058"/>
        <dbReference type="EC" id="1.8.4.11"/>
    </reaction>
</comment>
<dbReference type="Pfam" id="PF01625">
    <property type="entry name" value="PMSR"/>
    <property type="match status" value="1"/>
</dbReference>
<dbReference type="HAMAP" id="MF_01401">
    <property type="entry name" value="MsrA"/>
    <property type="match status" value="1"/>
</dbReference>
<comment type="similarity">
    <text evidence="4">Belongs to the MsrA Met sulfoxide reductase family.</text>
</comment>
<sequence length="175" mass="19834">MTTETAILAGGCFWCIEAVYNDIKGIRQATSGYIGGKTSNPSYTDVCKLNTGHAEAVKIEFDPAIISYQTILDIFFALHDPTQLNRQGNDIGDQYRSEIFYLTETQKEIAERTIAELQPHFANKIVTKITLAPTFYPAEDYHQGYFKQNPQNAYCNAVVAVKYAKAKVKFEDWWK</sequence>
<keyword evidence="1 4" id="KW-0560">Oxidoreductase</keyword>
<evidence type="ECO:0000313" key="5">
    <source>
        <dbReference type="EMBL" id="QDJ14391.1"/>
    </source>
</evidence>
<evidence type="ECO:0000256" key="4">
    <source>
        <dbReference type="HAMAP-Rule" id="MF_01401"/>
    </source>
</evidence>
<dbReference type="Proteomes" id="UP000955338">
    <property type="component" value="Chromosome"/>
</dbReference>
<protein>
    <recommendedName>
        <fullName evidence="4">Peptide methionine sulfoxide reductase MsrA</fullName>
        <shortName evidence="4">Protein-methionine-S-oxide reductase</shortName>
        <ecNumber evidence="4">1.8.4.11</ecNumber>
    </recommendedName>
    <alternativeName>
        <fullName evidence="4">Peptide-methionine (S)-S-oxide reductase</fullName>
        <shortName evidence="4">Peptide Met(O) reductase</shortName>
    </alternativeName>
</protein>
<organism evidence="5 6">
    <name type="scientific">Mergibacter septicus</name>
    <dbReference type="NCBI Taxonomy" id="221402"/>
    <lineage>
        <taxon>Bacteria</taxon>
        <taxon>Pseudomonadati</taxon>
        <taxon>Pseudomonadota</taxon>
        <taxon>Gammaproteobacteria</taxon>
        <taxon>Pasteurellales</taxon>
        <taxon>Pasteurellaceae</taxon>
        <taxon>Mergibacter</taxon>
    </lineage>
</organism>
<dbReference type="SUPFAM" id="SSF55068">
    <property type="entry name" value="Peptide methionine sulfoxide reductase"/>
    <property type="match status" value="1"/>
</dbReference>
<gene>
    <name evidence="4 5" type="primary">msrA</name>
    <name evidence="5" type="ORF">CEP48_02700</name>
</gene>
<evidence type="ECO:0000313" key="6">
    <source>
        <dbReference type="Proteomes" id="UP000955338"/>
    </source>
</evidence>
<dbReference type="EC" id="1.8.4.11" evidence="4"/>
<dbReference type="EMBL" id="CP022011">
    <property type="protein sequence ID" value="QDJ14391.1"/>
    <property type="molecule type" value="Genomic_DNA"/>
</dbReference>
<dbReference type="AlphaFoldDB" id="A0A8D4LN36"/>
<proteinExistence type="inferred from homology"/>
<dbReference type="InterPro" id="IPR002569">
    <property type="entry name" value="Met_Sox_Rdtase_MsrA_dom"/>
</dbReference>
<dbReference type="Gene3D" id="3.30.1060.10">
    <property type="entry name" value="Peptide methionine sulphoxide reductase MsrA"/>
    <property type="match status" value="1"/>
</dbReference>
<dbReference type="GO" id="GO:0008113">
    <property type="term" value="F:peptide-methionine (S)-S-oxide reductase activity"/>
    <property type="evidence" value="ECO:0007669"/>
    <property type="project" value="UniProtKB-UniRule"/>
</dbReference>
<evidence type="ECO:0000256" key="3">
    <source>
        <dbReference type="ARBA" id="ARBA00048782"/>
    </source>
</evidence>
<reference evidence="5" key="1">
    <citation type="submission" date="2017-06" db="EMBL/GenBank/DDBJ databases">
        <title>Genome sequencing of pathogenic and non-pathogenic strains within Bisgaard taxon 40.</title>
        <authorList>
            <person name="Ladner J.T."/>
            <person name="Lovett S.P."/>
            <person name="Koroleva G."/>
            <person name="Lorch J.M."/>
        </authorList>
    </citation>
    <scope>NUCLEOTIDE SEQUENCE</scope>
    <source>
        <strain evidence="5">27576-1-I1</strain>
    </source>
</reference>
<accession>A0A8D4LN36</accession>
<comment type="function">
    <text evidence="4">Has an important function as a repair enzyme for proteins that have been inactivated by oxidation. Catalyzes the reversible oxidation-reduction of methionine sulfoxide in proteins to methionine.</text>
</comment>
<keyword evidence="6" id="KW-1185">Reference proteome</keyword>
<evidence type="ECO:0000256" key="2">
    <source>
        <dbReference type="ARBA" id="ARBA00047806"/>
    </source>
</evidence>
<feature type="active site" evidence="4">
    <location>
        <position position="12"/>
    </location>
</feature>
<dbReference type="PANTHER" id="PTHR43774:SF1">
    <property type="entry name" value="PEPTIDE METHIONINE SULFOXIDE REDUCTASE MSRA 2"/>
    <property type="match status" value="1"/>
</dbReference>
<name>A0A8D4LN36_9PAST</name>